<evidence type="ECO:0000313" key="2">
    <source>
        <dbReference type="Proteomes" id="UP001151760"/>
    </source>
</evidence>
<reference evidence="1" key="2">
    <citation type="submission" date="2022-01" db="EMBL/GenBank/DDBJ databases">
        <authorList>
            <person name="Yamashiro T."/>
            <person name="Shiraishi A."/>
            <person name="Satake H."/>
            <person name="Nakayama K."/>
        </authorList>
    </citation>
    <scope>NUCLEOTIDE SEQUENCE</scope>
</reference>
<sequence>MASSLPLILELARAAGSDVTKDQLVVLFEREIAESVGKIKEFRRLCIGLRANIRLRNDYISELRLYRSCDDIIGSIAMLRTMQLDDTENVGRLLSMARETQRKVDEKTTFIRRIRERILGTAL</sequence>
<name>A0ABQ5A9D6_9ASTR</name>
<keyword evidence="2" id="KW-1185">Reference proteome</keyword>
<comment type="caution">
    <text evidence="1">The sequence shown here is derived from an EMBL/GenBank/DDBJ whole genome shotgun (WGS) entry which is preliminary data.</text>
</comment>
<evidence type="ECO:0000313" key="1">
    <source>
        <dbReference type="EMBL" id="GJS99249.1"/>
    </source>
</evidence>
<organism evidence="1 2">
    <name type="scientific">Tanacetum coccineum</name>
    <dbReference type="NCBI Taxonomy" id="301880"/>
    <lineage>
        <taxon>Eukaryota</taxon>
        <taxon>Viridiplantae</taxon>
        <taxon>Streptophyta</taxon>
        <taxon>Embryophyta</taxon>
        <taxon>Tracheophyta</taxon>
        <taxon>Spermatophyta</taxon>
        <taxon>Magnoliopsida</taxon>
        <taxon>eudicotyledons</taxon>
        <taxon>Gunneridae</taxon>
        <taxon>Pentapetalae</taxon>
        <taxon>asterids</taxon>
        <taxon>campanulids</taxon>
        <taxon>Asterales</taxon>
        <taxon>Asteraceae</taxon>
        <taxon>Asteroideae</taxon>
        <taxon>Anthemideae</taxon>
        <taxon>Anthemidinae</taxon>
        <taxon>Tanacetum</taxon>
    </lineage>
</organism>
<protein>
    <submittedName>
        <fullName evidence="1">Uncharacterized protein</fullName>
    </submittedName>
</protein>
<dbReference type="Proteomes" id="UP001151760">
    <property type="component" value="Unassembled WGS sequence"/>
</dbReference>
<proteinExistence type="predicted"/>
<dbReference type="EMBL" id="BQNB010012105">
    <property type="protein sequence ID" value="GJS99249.1"/>
    <property type="molecule type" value="Genomic_DNA"/>
</dbReference>
<reference evidence="1" key="1">
    <citation type="journal article" date="2022" name="Int. J. Mol. Sci.">
        <title>Draft Genome of Tanacetum Coccineum: Genomic Comparison of Closely Related Tanacetum-Family Plants.</title>
        <authorList>
            <person name="Yamashiro T."/>
            <person name="Shiraishi A."/>
            <person name="Nakayama K."/>
            <person name="Satake H."/>
        </authorList>
    </citation>
    <scope>NUCLEOTIDE SEQUENCE</scope>
</reference>
<accession>A0ABQ5A9D6</accession>
<gene>
    <name evidence="1" type="ORF">Tco_0820419</name>
</gene>